<sequence length="441" mass="48603">MSSSTTAALPSYPGTLQSMHGHPARKHLAGTALTKAKLKEPVIHSEPMPTPRDMVVLKPVPRKRSFVNDVHVSKRQRSAVNLRPVMKKKSFVNDVHVSKRKSFVNDVEVTPEEDFVYLTTGNNTTLNRFSDLTISTKRASYTTTTKAELRESNHQLFEMLQDVQSELATHRTLLHDIQSRLSFLENDAPTMVGTCEPDMLSPVEEKIAAPTRAAPPPPRRPSSLIPPGLERQSWWQACQNFAENCDTPFNAQEFLGKSSALDDFEFHFGGLPTDGGARPESTLILDLDEVPALSPSSEHPPDLTELSLDNSPSPRNSTSTVSSASPSVFSLEPAPRTSNLTALDADEIDHIIEQIVEFKKPATLPPLLLHPPPTSRASLLSVDEAITALPDLPPVELVDSATERKRRALGMKSISSKWASLKGRGTETSYYRNGIFDFSTR</sequence>
<name>A0A1Y2MBA2_EPING</name>
<dbReference type="AlphaFoldDB" id="A0A1Y2MBA2"/>
<accession>A0A1Y2MBA2</accession>
<feature type="compositionally biased region" description="Low complexity" evidence="1">
    <location>
        <begin position="310"/>
        <end position="330"/>
    </location>
</feature>
<keyword evidence="3" id="KW-1185">Reference proteome</keyword>
<dbReference type="Proteomes" id="UP000193240">
    <property type="component" value="Unassembled WGS sequence"/>
</dbReference>
<evidence type="ECO:0000313" key="2">
    <source>
        <dbReference type="EMBL" id="OSS52498.1"/>
    </source>
</evidence>
<protein>
    <submittedName>
        <fullName evidence="2">Uncharacterized protein</fullName>
    </submittedName>
</protein>
<feature type="compositionally biased region" description="Polar residues" evidence="1">
    <location>
        <begin position="1"/>
        <end position="18"/>
    </location>
</feature>
<evidence type="ECO:0000313" key="3">
    <source>
        <dbReference type="Proteomes" id="UP000193240"/>
    </source>
</evidence>
<evidence type="ECO:0000256" key="1">
    <source>
        <dbReference type="SAM" id="MobiDB-lite"/>
    </source>
</evidence>
<dbReference type="EMBL" id="KZ107839">
    <property type="protein sequence ID" value="OSS52498.1"/>
    <property type="molecule type" value="Genomic_DNA"/>
</dbReference>
<reference evidence="2 3" key="1">
    <citation type="journal article" date="2017" name="Genome Announc.">
        <title>Genome sequence of the saprophytic ascomycete Epicoccum nigrum ICMP 19927 strain isolated from New Zealand.</title>
        <authorList>
            <person name="Fokin M."/>
            <person name="Fleetwood D."/>
            <person name="Weir B.S."/>
            <person name="Villas-Boas S.G."/>
        </authorList>
    </citation>
    <scope>NUCLEOTIDE SEQUENCE [LARGE SCALE GENOMIC DNA]</scope>
    <source>
        <strain evidence="2 3">ICMP 19927</strain>
    </source>
</reference>
<feature type="region of interest" description="Disordered" evidence="1">
    <location>
        <begin position="1"/>
        <end position="24"/>
    </location>
</feature>
<proteinExistence type="predicted"/>
<gene>
    <name evidence="2" type="ORF">B5807_02324</name>
</gene>
<feature type="region of interest" description="Disordered" evidence="1">
    <location>
        <begin position="292"/>
        <end position="334"/>
    </location>
</feature>
<dbReference type="InParanoid" id="A0A1Y2MBA2"/>
<organism evidence="2 3">
    <name type="scientific">Epicoccum nigrum</name>
    <name type="common">Soil fungus</name>
    <name type="synonym">Epicoccum purpurascens</name>
    <dbReference type="NCBI Taxonomy" id="105696"/>
    <lineage>
        <taxon>Eukaryota</taxon>
        <taxon>Fungi</taxon>
        <taxon>Dikarya</taxon>
        <taxon>Ascomycota</taxon>
        <taxon>Pezizomycotina</taxon>
        <taxon>Dothideomycetes</taxon>
        <taxon>Pleosporomycetidae</taxon>
        <taxon>Pleosporales</taxon>
        <taxon>Pleosporineae</taxon>
        <taxon>Didymellaceae</taxon>
        <taxon>Epicoccum</taxon>
    </lineage>
</organism>